<accession>A0A5C6A3M0</accession>
<gene>
    <name evidence="3" type="ORF">Pla52n_57650</name>
</gene>
<feature type="region of interest" description="Disordered" evidence="1">
    <location>
        <begin position="281"/>
        <end position="300"/>
    </location>
</feature>
<feature type="region of interest" description="Disordered" evidence="1">
    <location>
        <begin position="250"/>
        <end position="273"/>
    </location>
</feature>
<comment type="caution">
    <text evidence="3">The sequence shown here is derived from an EMBL/GenBank/DDBJ whole genome shotgun (WGS) entry which is preliminary data.</text>
</comment>
<evidence type="ECO:0000313" key="4">
    <source>
        <dbReference type="Proteomes" id="UP000320176"/>
    </source>
</evidence>
<evidence type="ECO:0000256" key="1">
    <source>
        <dbReference type="SAM" id="MobiDB-lite"/>
    </source>
</evidence>
<evidence type="ECO:0000256" key="2">
    <source>
        <dbReference type="SAM" id="SignalP"/>
    </source>
</evidence>
<sequence length="300" mass="31709" precursor="true">MNKRHILIASATTLAITLTSLVGNLCTTARADQVDLHRILDGGQRCDHVMGLLLKHGVNNSNDMSNTPDMIHALGAFAIPSTELGDLQLMQITQDAEVAPGCGPKFQVMIQNTSTRDVCGFRVTIVGLFGRIMPHSPSCTVTIDKICAGAAVEVPMELPIESLAMGNHNGQILGFQRVLVVVDSYDQFMECDEANNLRVFDRNTIPVATIAVQESATTAAIQSETQMVSQAAPSTDIQSVEAAPQNAAPQNVGVDVGNAGVSAPAAATPQPVSDDLKSALEQFSQQSGQQVEEQSAATTN</sequence>
<dbReference type="AlphaFoldDB" id="A0A5C6A3M0"/>
<dbReference type="Gene3D" id="2.60.40.10">
    <property type="entry name" value="Immunoglobulins"/>
    <property type="match status" value="1"/>
</dbReference>
<evidence type="ECO:0000313" key="3">
    <source>
        <dbReference type="EMBL" id="TWT93937.1"/>
    </source>
</evidence>
<proteinExistence type="predicted"/>
<feature type="signal peptide" evidence="2">
    <location>
        <begin position="1"/>
        <end position="31"/>
    </location>
</feature>
<dbReference type="EMBL" id="SJPN01000008">
    <property type="protein sequence ID" value="TWT93937.1"/>
    <property type="molecule type" value="Genomic_DNA"/>
</dbReference>
<dbReference type="RefSeq" id="WP_146522728.1">
    <property type="nucleotide sequence ID" value="NZ_CP151726.1"/>
</dbReference>
<reference evidence="3 4" key="1">
    <citation type="submission" date="2019-02" db="EMBL/GenBank/DDBJ databases">
        <title>Deep-cultivation of Planctomycetes and their phenomic and genomic characterization uncovers novel biology.</title>
        <authorList>
            <person name="Wiegand S."/>
            <person name="Jogler M."/>
            <person name="Boedeker C."/>
            <person name="Pinto D."/>
            <person name="Vollmers J."/>
            <person name="Rivas-Marin E."/>
            <person name="Kohn T."/>
            <person name="Peeters S.H."/>
            <person name="Heuer A."/>
            <person name="Rast P."/>
            <person name="Oberbeckmann S."/>
            <person name="Bunk B."/>
            <person name="Jeske O."/>
            <person name="Meyerdierks A."/>
            <person name="Storesund J.E."/>
            <person name="Kallscheuer N."/>
            <person name="Luecker S."/>
            <person name="Lage O.M."/>
            <person name="Pohl T."/>
            <person name="Merkel B.J."/>
            <person name="Hornburger P."/>
            <person name="Mueller R.-W."/>
            <person name="Bruemmer F."/>
            <person name="Labrenz M."/>
            <person name="Spormann A.M."/>
            <person name="Op Den Camp H."/>
            <person name="Overmann J."/>
            <person name="Amann R."/>
            <person name="Jetten M.S.M."/>
            <person name="Mascher T."/>
            <person name="Medema M.H."/>
            <person name="Devos D.P."/>
            <person name="Kaster A.-K."/>
            <person name="Ovreas L."/>
            <person name="Rohde M."/>
            <person name="Galperin M.Y."/>
            <person name="Jogler C."/>
        </authorList>
    </citation>
    <scope>NUCLEOTIDE SEQUENCE [LARGE SCALE GENOMIC DNA]</scope>
    <source>
        <strain evidence="3 4">Pla52n</strain>
    </source>
</reference>
<keyword evidence="4" id="KW-1185">Reference proteome</keyword>
<feature type="chain" id="PRO_5023145524" description="CARDB domain-containing protein" evidence="2">
    <location>
        <begin position="32"/>
        <end position="300"/>
    </location>
</feature>
<dbReference type="OrthoDB" id="264142at2"/>
<organism evidence="3 4">
    <name type="scientific">Stieleria varia</name>
    <dbReference type="NCBI Taxonomy" id="2528005"/>
    <lineage>
        <taxon>Bacteria</taxon>
        <taxon>Pseudomonadati</taxon>
        <taxon>Planctomycetota</taxon>
        <taxon>Planctomycetia</taxon>
        <taxon>Pirellulales</taxon>
        <taxon>Pirellulaceae</taxon>
        <taxon>Stieleria</taxon>
    </lineage>
</organism>
<protein>
    <recommendedName>
        <fullName evidence="5">CARDB domain-containing protein</fullName>
    </recommendedName>
</protein>
<keyword evidence="2" id="KW-0732">Signal</keyword>
<dbReference type="Proteomes" id="UP000320176">
    <property type="component" value="Unassembled WGS sequence"/>
</dbReference>
<dbReference type="InterPro" id="IPR013783">
    <property type="entry name" value="Ig-like_fold"/>
</dbReference>
<name>A0A5C6A3M0_9BACT</name>
<evidence type="ECO:0008006" key="5">
    <source>
        <dbReference type="Google" id="ProtNLM"/>
    </source>
</evidence>